<dbReference type="OrthoDB" id="143053at2759"/>
<evidence type="ECO:0000256" key="3">
    <source>
        <dbReference type="ARBA" id="ARBA00022771"/>
    </source>
</evidence>
<protein>
    <recommendedName>
        <fullName evidence="7">HAT C-terminal dimerisation domain-containing protein</fullName>
    </recommendedName>
</protein>
<keyword evidence="3" id="KW-0863">Zinc-finger</keyword>
<accession>A0A081AQZ4</accession>
<dbReference type="EMBL" id="ANJA01000867">
    <property type="protein sequence ID" value="ETO81305.1"/>
    <property type="molecule type" value="Genomic_DNA"/>
</dbReference>
<evidence type="ECO:0000256" key="1">
    <source>
        <dbReference type="ARBA" id="ARBA00004123"/>
    </source>
</evidence>
<evidence type="ECO:0000256" key="5">
    <source>
        <dbReference type="ARBA" id="ARBA00023242"/>
    </source>
</evidence>
<evidence type="ECO:0000313" key="8">
    <source>
        <dbReference type="EMBL" id="ETO81305.1"/>
    </source>
</evidence>
<organism evidence="8 9">
    <name type="scientific">Phytophthora nicotianae P1976</name>
    <dbReference type="NCBI Taxonomy" id="1317066"/>
    <lineage>
        <taxon>Eukaryota</taxon>
        <taxon>Sar</taxon>
        <taxon>Stramenopiles</taxon>
        <taxon>Oomycota</taxon>
        <taxon>Peronosporomycetes</taxon>
        <taxon>Peronosporales</taxon>
        <taxon>Peronosporaceae</taxon>
        <taxon>Phytophthora</taxon>
    </lineage>
</organism>
<keyword evidence="2" id="KW-0479">Metal-binding</keyword>
<evidence type="ECO:0000256" key="2">
    <source>
        <dbReference type="ARBA" id="ARBA00022723"/>
    </source>
</evidence>
<dbReference type="PANTHER" id="PTHR46481">
    <property type="entry name" value="ZINC FINGER BED DOMAIN-CONTAINING PROTEIN 4"/>
    <property type="match status" value="1"/>
</dbReference>
<comment type="caution">
    <text evidence="8">The sequence shown here is derived from an EMBL/GenBank/DDBJ whole genome shotgun (WGS) entry which is preliminary data.</text>
</comment>
<evidence type="ECO:0000259" key="7">
    <source>
        <dbReference type="Pfam" id="PF05699"/>
    </source>
</evidence>
<comment type="subcellular location">
    <subcellularLocation>
        <location evidence="1">Nucleus</location>
    </subcellularLocation>
</comment>
<gene>
    <name evidence="8" type="ORF">F444_04333</name>
</gene>
<evidence type="ECO:0000256" key="4">
    <source>
        <dbReference type="ARBA" id="ARBA00022833"/>
    </source>
</evidence>
<feature type="region of interest" description="Disordered" evidence="6">
    <location>
        <begin position="107"/>
        <end position="129"/>
    </location>
</feature>
<sequence length="901" mass="100978">MAAVKLGHPFSKFLLDQEANQVCGTLMKCAFVDCINPKLSTLYPCTVCERQVHHLCSNDLFDPENIAVYFCSVQCVSSWKAHPGEKSVYDDPDAFEIVGPGQSRRRLASQDSESTIAESEDSGCSQSSVDLTSDSRVQVDAYGIPVKFHHYRQLRKRDDVWDIAHVLSSPYATGDDDDAECFTHVRVLCALRLTSRRNASEDAWEGALRKFNHTSNVKDHLVAKHSSHPIGKAEATKRVKRVRRQLKDAFSQVPGSMTTDMTSVDHSTKGSMKQGALKKLWGPSNMQLRAYIAKWLINDGKHITVTHWLPYNTVTSESFRSLMEVATGKPDVVVLSAQTFNDVLAASFLRFREVTKRLLEMEYTSVYKRPFLNLMHDMWAAVTVFNESHDSGVVQKKISSRIVELYDVDIGCMAHFVMSDTAPAARKLSKLYEDAVPVDCLMHVLNLCLVSSGRCTPGGPFPEGANLVKKTRDLNNYFKTPQRVERLLRVQQHYGLPELSAMVDRDTRMASTVTLFQKSILNYPALKAYFQRYEAYDDPTVFARLSKENWQTIVQGEAVTHMLADLARIEVQREDQISSELLVLMRLACDRLNANQFRPYDVDALRTPRTTARTLPRTIIDATSLCASAAICLGRIKAQVQKRLANVSAESIVVLFLDPRTKDFIDSVVQRSTDSPGTGDAGMTEEKGVIEEGWMLLRRSHSAVFQAMYAAAHEVHESAGEISPNLDLVPSMDDDDMQCGAPLTLEDAGRWSLSSLHQEADEVLDRWLSHNVSWVQVAVQQADDKGMTAEVMLVRRNGTVRWSLQGLFKHVDVCQWFKKVGAKHFPSVAALARVWLGRVSSNSFQERVFSTGGLIMSSRRTSTDNERDKMQVLLKQNSSAIKRVEPHGRSSVVSIDNVQVS</sequence>
<name>A0A081AQZ4_PHYNI</name>
<dbReference type="InterPro" id="IPR052035">
    <property type="entry name" value="ZnF_BED_domain_contain"/>
</dbReference>
<reference evidence="8 9" key="1">
    <citation type="submission" date="2013-11" db="EMBL/GenBank/DDBJ databases">
        <title>The Genome Sequence of Phytophthora parasitica P1976.</title>
        <authorList>
            <consortium name="The Broad Institute Genomics Platform"/>
            <person name="Russ C."/>
            <person name="Tyler B."/>
            <person name="Panabieres F."/>
            <person name="Shan W."/>
            <person name="Tripathy S."/>
            <person name="Grunwald N."/>
            <person name="Machado M."/>
            <person name="Johnson C.S."/>
            <person name="Walker B."/>
            <person name="Young S."/>
            <person name="Zeng Q."/>
            <person name="Gargeya S."/>
            <person name="Fitzgerald M."/>
            <person name="Haas B."/>
            <person name="Abouelleil A."/>
            <person name="Allen A.W."/>
            <person name="Alvarado L."/>
            <person name="Arachchi H.M."/>
            <person name="Berlin A.M."/>
            <person name="Chapman S.B."/>
            <person name="Gainer-Dewar J."/>
            <person name="Goldberg J."/>
            <person name="Griggs A."/>
            <person name="Gujja S."/>
            <person name="Hansen M."/>
            <person name="Howarth C."/>
            <person name="Imamovic A."/>
            <person name="Ireland A."/>
            <person name="Larimer J."/>
            <person name="McCowan C."/>
            <person name="Murphy C."/>
            <person name="Pearson M."/>
            <person name="Poon T.W."/>
            <person name="Priest M."/>
            <person name="Roberts A."/>
            <person name="Saif S."/>
            <person name="Shea T."/>
            <person name="Sisk P."/>
            <person name="Sykes S."/>
            <person name="Wortman J."/>
            <person name="Nusbaum C."/>
            <person name="Birren B."/>
        </authorList>
    </citation>
    <scope>NUCLEOTIDE SEQUENCE [LARGE SCALE GENOMIC DNA]</scope>
    <source>
        <strain evidence="8 9">P1976</strain>
    </source>
</reference>
<dbReference type="SUPFAM" id="SSF53098">
    <property type="entry name" value="Ribonuclease H-like"/>
    <property type="match status" value="1"/>
</dbReference>
<keyword evidence="5" id="KW-0539">Nucleus</keyword>
<dbReference type="PANTHER" id="PTHR46481:SF10">
    <property type="entry name" value="ZINC FINGER BED DOMAIN-CONTAINING PROTEIN 39"/>
    <property type="match status" value="1"/>
</dbReference>
<dbReference type="GO" id="GO:0008270">
    <property type="term" value="F:zinc ion binding"/>
    <property type="evidence" value="ECO:0007669"/>
    <property type="project" value="UniProtKB-KW"/>
</dbReference>
<dbReference type="InterPro" id="IPR012337">
    <property type="entry name" value="RNaseH-like_sf"/>
</dbReference>
<dbReference type="Proteomes" id="UP000028582">
    <property type="component" value="Unassembled WGS sequence"/>
</dbReference>
<dbReference type="AlphaFoldDB" id="A0A081AQZ4"/>
<feature type="compositionally biased region" description="Polar residues" evidence="6">
    <location>
        <begin position="109"/>
        <end position="129"/>
    </location>
</feature>
<evidence type="ECO:0000313" key="9">
    <source>
        <dbReference type="Proteomes" id="UP000028582"/>
    </source>
</evidence>
<feature type="domain" description="HAT C-terminal dimerisation" evidence="7">
    <location>
        <begin position="804"/>
        <end position="877"/>
    </location>
</feature>
<dbReference type="GO" id="GO:0005634">
    <property type="term" value="C:nucleus"/>
    <property type="evidence" value="ECO:0007669"/>
    <property type="project" value="UniProtKB-SubCell"/>
</dbReference>
<dbReference type="Pfam" id="PF05699">
    <property type="entry name" value="Dimer_Tnp_hAT"/>
    <property type="match status" value="1"/>
</dbReference>
<dbReference type="GO" id="GO:0046983">
    <property type="term" value="F:protein dimerization activity"/>
    <property type="evidence" value="ECO:0007669"/>
    <property type="project" value="InterPro"/>
</dbReference>
<keyword evidence="4" id="KW-0862">Zinc</keyword>
<proteinExistence type="predicted"/>
<dbReference type="InterPro" id="IPR008906">
    <property type="entry name" value="HATC_C_dom"/>
</dbReference>
<evidence type="ECO:0000256" key="6">
    <source>
        <dbReference type="SAM" id="MobiDB-lite"/>
    </source>
</evidence>